<dbReference type="CDD" id="cd04301">
    <property type="entry name" value="NAT_SF"/>
    <property type="match status" value="1"/>
</dbReference>
<protein>
    <submittedName>
        <fullName evidence="2">GNAT family N-acetyltransferase</fullName>
    </submittedName>
</protein>
<dbReference type="InterPro" id="IPR000182">
    <property type="entry name" value="GNAT_dom"/>
</dbReference>
<evidence type="ECO:0000313" key="2">
    <source>
        <dbReference type="EMBL" id="MCH7396671.1"/>
    </source>
</evidence>
<dbReference type="Proteomes" id="UP001165488">
    <property type="component" value="Unassembled WGS sequence"/>
</dbReference>
<keyword evidence="3" id="KW-1185">Reference proteome</keyword>
<reference evidence="2" key="1">
    <citation type="submission" date="2022-03" db="EMBL/GenBank/DDBJ databases">
        <title>De novo assembled genomes of Belliella spp. (Cyclobacteriaceae) strains.</title>
        <authorList>
            <person name="Szabo A."/>
            <person name="Korponai K."/>
            <person name="Felfoldi T."/>
        </authorList>
    </citation>
    <scope>NUCLEOTIDE SEQUENCE</scope>
    <source>
        <strain evidence="2">DSM 107340</strain>
    </source>
</reference>
<organism evidence="2 3">
    <name type="scientific">Belliella calami</name>
    <dbReference type="NCBI Taxonomy" id="2923436"/>
    <lineage>
        <taxon>Bacteria</taxon>
        <taxon>Pseudomonadati</taxon>
        <taxon>Bacteroidota</taxon>
        <taxon>Cytophagia</taxon>
        <taxon>Cytophagales</taxon>
        <taxon>Cyclobacteriaceae</taxon>
        <taxon>Belliella</taxon>
    </lineage>
</organism>
<dbReference type="Gene3D" id="3.40.630.30">
    <property type="match status" value="1"/>
</dbReference>
<dbReference type="SUPFAM" id="SSF55729">
    <property type="entry name" value="Acyl-CoA N-acyltransferases (Nat)"/>
    <property type="match status" value="1"/>
</dbReference>
<feature type="domain" description="N-acetyltransferase" evidence="1">
    <location>
        <begin position="1"/>
        <end position="151"/>
    </location>
</feature>
<dbReference type="PROSITE" id="PS51186">
    <property type="entry name" value="GNAT"/>
    <property type="match status" value="1"/>
</dbReference>
<comment type="caution">
    <text evidence="2">The sequence shown here is derived from an EMBL/GenBank/DDBJ whole genome shotgun (WGS) entry which is preliminary data.</text>
</comment>
<name>A0ABS9UJ83_9BACT</name>
<sequence>MEIREASLADIPKIISLLKVSLGENLLPKSEAFWTWKHIDNPFGESLVILAEDNGEVVGVRAFMKWEWVFRNRVLKALRAVDTAVHPSYQGRGIFTKTTKMLVDKAKNEGYDFVFNTPNKKSIKGYYKMGWEKFGNIPVTIQFNKLAKSIEPIDKIAFDKKLFFECLKKIKAEPNGIVKNVSPDFLEWRYFKCPVHNYHFITDRHSFLMIYRIRQTTIGKELRVVDVFYLKEIEKMDLELVSRAIEKTQKDLQVNYTSILGSNHGYSLKGFLTFSKIPIGPVLTIKDLNLKNLKPDIFAKSNWSYTLGDMELF</sequence>
<dbReference type="RefSeq" id="WP_241273192.1">
    <property type="nucleotide sequence ID" value="NZ_JAKZGS010000001.1"/>
</dbReference>
<dbReference type="Pfam" id="PF13527">
    <property type="entry name" value="Acetyltransf_9"/>
    <property type="match status" value="1"/>
</dbReference>
<gene>
    <name evidence="2" type="ORF">MM236_01675</name>
</gene>
<dbReference type="EMBL" id="JAKZGS010000001">
    <property type="protein sequence ID" value="MCH7396671.1"/>
    <property type="molecule type" value="Genomic_DNA"/>
</dbReference>
<accession>A0ABS9UJ83</accession>
<proteinExistence type="predicted"/>
<evidence type="ECO:0000259" key="1">
    <source>
        <dbReference type="PROSITE" id="PS51186"/>
    </source>
</evidence>
<evidence type="ECO:0000313" key="3">
    <source>
        <dbReference type="Proteomes" id="UP001165488"/>
    </source>
</evidence>
<dbReference type="InterPro" id="IPR016181">
    <property type="entry name" value="Acyl_CoA_acyltransferase"/>
</dbReference>